<proteinExistence type="predicted"/>
<gene>
    <name evidence="5" type="primary">LOC105055769</name>
</gene>
<feature type="repeat" description="PPR" evidence="2">
    <location>
        <begin position="508"/>
        <end position="542"/>
    </location>
</feature>
<dbReference type="Proteomes" id="UP000504607">
    <property type="component" value="Chromosome 12"/>
</dbReference>
<feature type="repeat" description="PPR" evidence="2">
    <location>
        <begin position="194"/>
        <end position="228"/>
    </location>
</feature>
<keyword evidence="4" id="KW-1185">Reference proteome</keyword>
<dbReference type="AlphaFoldDB" id="A0A6J0PPI0"/>
<dbReference type="InterPro" id="IPR011990">
    <property type="entry name" value="TPR-like_helical_dom_sf"/>
</dbReference>
<dbReference type="Pfam" id="PF01535">
    <property type="entry name" value="PPR"/>
    <property type="match status" value="1"/>
</dbReference>
<evidence type="ECO:0000256" key="3">
    <source>
        <dbReference type="SAM" id="MobiDB-lite"/>
    </source>
</evidence>
<dbReference type="Pfam" id="PF13812">
    <property type="entry name" value="PPR_3"/>
    <property type="match status" value="1"/>
</dbReference>
<dbReference type="InParanoid" id="A0A6J0PPI0"/>
<evidence type="ECO:0000313" key="5">
    <source>
        <dbReference type="RefSeq" id="XP_019709437.1"/>
    </source>
</evidence>
<feature type="compositionally biased region" description="Acidic residues" evidence="3">
    <location>
        <begin position="335"/>
        <end position="355"/>
    </location>
</feature>
<dbReference type="RefSeq" id="XP_019709437.1">
    <property type="nucleotide sequence ID" value="XM_019853878.2"/>
</dbReference>
<reference evidence="5" key="1">
    <citation type="submission" date="2025-08" db="UniProtKB">
        <authorList>
            <consortium name="RefSeq"/>
        </authorList>
    </citation>
    <scope>IDENTIFICATION</scope>
</reference>
<evidence type="ECO:0000313" key="4">
    <source>
        <dbReference type="Proteomes" id="UP000504607"/>
    </source>
</evidence>
<name>A0A6J0PPI0_ELAGV</name>
<dbReference type="InterPro" id="IPR044175">
    <property type="entry name" value="At5g66631-like"/>
</dbReference>
<feature type="compositionally biased region" description="Basic and acidic residues" evidence="3">
    <location>
        <begin position="356"/>
        <end position="367"/>
    </location>
</feature>
<evidence type="ECO:0000256" key="2">
    <source>
        <dbReference type="PROSITE-ProRule" id="PRU00708"/>
    </source>
</evidence>
<protein>
    <submittedName>
        <fullName evidence="5">LOW QUALITY PROTEIN: pentatricopeptide repeat-containing protein At5g66631</fullName>
    </submittedName>
</protein>
<sequence length="679" mass="75563">MPSLHPFLSSIAKRQTLTLSISAALLRSFSYSAKPSAAAGETRVSLYFRRARLIDTLRLRLRLRSHDPSAPSPSPSSPALDPFVAANALRAAPSPAHALALFHSFLSHPAVARRPAPALHALAKRLALARRLPDLHQLLADLDAGVFPSALPPSPMDRLRWLAAAGDLPSALHAWASLRSSASSSGRRGRSHPCTEAYNLIMNLYASTCDHSAAVATFNQMIQEGANPNSRTYTIIIDHLIRSGNLDHAIEVFHLLPSMRIRRTSKQYNVLAEALSSSGRFVDLEKLIKAMNSDGILPGRSMREAISRMREAGHTTGTEEFVKILFPDARIGIAVEEEESEEETDEEPDKEEDSDDNPKNDGSDQVKLKPWLDPIALAKALEDWDPAEVSELEAAKLVWTSRLVCKLLRAFKKAETAWEFFCWVAYQPGGFAHDRDTVARMIAILARNGHVELVERLLSKVKSEGILLPFDTVRLVVDFYGLSKKADAAVKVFRDANSICGSLSESNRLLLCSSLLRTMAKCRRRNEAMELLEEMMLEGVLPDIQTFTGLMQYFAGNGDLKSVHRLFGMVRQCRLEPDSYMYRVLIRAYCKQERAALALRMFEEMRSSRMLPDGHTKALLVKSLWKEGKLREAALVEERCEEVQTGLPSASPGHVWTVSAVDFERIYDIYSGCFAKRDG</sequence>
<dbReference type="OrthoDB" id="185373at2759"/>
<feature type="repeat" description="PPR" evidence="2">
    <location>
        <begin position="578"/>
        <end position="612"/>
    </location>
</feature>
<feature type="repeat" description="PPR" evidence="2">
    <location>
        <begin position="229"/>
        <end position="263"/>
    </location>
</feature>
<dbReference type="PANTHER" id="PTHR47913:SF1">
    <property type="entry name" value="OS01G0167750 PROTEIN"/>
    <property type="match status" value="1"/>
</dbReference>
<dbReference type="NCBIfam" id="TIGR00756">
    <property type="entry name" value="PPR"/>
    <property type="match status" value="4"/>
</dbReference>
<feature type="repeat" description="PPR" evidence="2">
    <location>
        <begin position="264"/>
        <end position="298"/>
    </location>
</feature>
<organism evidence="4 5">
    <name type="scientific">Elaeis guineensis var. tenera</name>
    <name type="common">Oil palm</name>
    <dbReference type="NCBI Taxonomy" id="51953"/>
    <lineage>
        <taxon>Eukaryota</taxon>
        <taxon>Viridiplantae</taxon>
        <taxon>Streptophyta</taxon>
        <taxon>Embryophyta</taxon>
        <taxon>Tracheophyta</taxon>
        <taxon>Spermatophyta</taxon>
        <taxon>Magnoliopsida</taxon>
        <taxon>Liliopsida</taxon>
        <taxon>Arecaceae</taxon>
        <taxon>Arecoideae</taxon>
        <taxon>Cocoseae</taxon>
        <taxon>Elaeidinae</taxon>
        <taxon>Elaeis</taxon>
    </lineage>
</organism>
<evidence type="ECO:0000256" key="1">
    <source>
        <dbReference type="ARBA" id="ARBA00022737"/>
    </source>
</evidence>
<dbReference type="PANTHER" id="PTHR47913">
    <property type="entry name" value="OS01G0167750 PROTEIN"/>
    <property type="match status" value="1"/>
</dbReference>
<dbReference type="InterPro" id="IPR002885">
    <property type="entry name" value="PPR_rpt"/>
</dbReference>
<dbReference type="Gene3D" id="1.25.40.10">
    <property type="entry name" value="Tetratricopeptide repeat domain"/>
    <property type="match status" value="3"/>
</dbReference>
<accession>A0A6J0PPI0</accession>
<feature type="region of interest" description="Disordered" evidence="3">
    <location>
        <begin position="335"/>
        <end position="367"/>
    </location>
</feature>
<keyword evidence="1" id="KW-0677">Repeat</keyword>
<dbReference type="PROSITE" id="PS51375">
    <property type="entry name" value="PPR"/>
    <property type="match status" value="5"/>
</dbReference>
<dbReference type="Pfam" id="PF13041">
    <property type="entry name" value="PPR_2"/>
    <property type="match status" value="2"/>
</dbReference>